<reference evidence="2" key="1">
    <citation type="submission" date="2018-12" db="EMBL/GenBank/DDBJ databases">
        <title>Tengunoibacter tsumagoiensis gen. nov., sp. nov., Dictyobacter kobayashii sp. nov., D. alpinus sp. nov., and D. joshuensis sp. nov. and description of Dictyobacteraceae fam. nov. within the order Ktedonobacterales isolated from Tengu-no-mugimeshi.</title>
        <authorList>
            <person name="Wang C.M."/>
            <person name="Zheng Y."/>
            <person name="Sakai Y."/>
            <person name="Toyoda A."/>
            <person name="Minakuchi Y."/>
            <person name="Abe K."/>
            <person name="Yokota A."/>
            <person name="Yabe S."/>
        </authorList>
    </citation>
    <scope>NUCLEOTIDE SEQUENCE [LARGE SCALE GENOMIC DNA]</scope>
    <source>
        <strain evidence="2">Uno16</strain>
    </source>
</reference>
<organism evidence="1 2">
    <name type="scientific">Dictyobacter alpinus</name>
    <dbReference type="NCBI Taxonomy" id="2014873"/>
    <lineage>
        <taxon>Bacteria</taxon>
        <taxon>Bacillati</taxon>
        <taxon>Chloroflexota</taxon>
        <taxon>Ktedonobacteria</taxon>
        <taxon>Ktedonobacterales</taxon>
        <taxon>Dictyobacteraceae</taxon>
        <taxon>Dictyobacter</taxon>
    </lineage>
</organism>
<accession>A0A402BHW1</accession>
<proteinExistence type="predicted"/>
<dbReference type="EMBL" id="BIFT01000002">
    <property type="protein sequence ID" value="GCE30998.1"/>
    <property type="molecule type" value="Genomic_DNA"/>
</dbReference>
<dbReference type="Proteomes" id="UP000287171">
    <property type="component" value="Unassembled WGS sequence"/>
</dbReference>
<evidence type="ECO:0000313" key="1">
    <source>
        <dbReference type="EMBL" id="GCE30998.1"/>
    </source>
</evidence>
<protein>
    <submittedName>
        <fullName evidence="1">Uncharacterized protein</fullName>
    </submittedName>
</protein>
<dbReference type="AlphaFoldDB" id="A0A402BHW1"/>
<dbReference type="RefSeq" id="WP_126631018.1">
    <property type="nucleotide sequence ID" value="NZ_BIFT01000002.1"/>
</dbReference>
<gene>
    <name evidence="1" type="ORF">KDA_64820</name>
</gene>
<keyword evidence="2" id="KW-1185">Reference proteome</keyword>
<comment type="caution">
    <text evidence="1">The sequence shown here is derived from an EMBL/GenBank/DDBJ whole genome shotgun (WGS) entry which is preliminary data.</text>
</comment>
<evidence type="ECO:0000313" key="2">
    <source>
        <dbReference type="Proteomes" id="UP000287171"/>
    </source>
</evidence>
<name>A0A402BHW1_9CHLR</name>
<sequence>MAQEEMQGDGRRIDRAKNVAIFKPFPLHSKITHAIWGEGVFLRQEDDKLIVLFGSVGYQALTLDDVENQESFLL</sequence>
<dbReference type="OrthoDB" id="9760034at2"/>